<dbReference type="EMBL" id="JAYMYQ010000002">
    <property type="protein sequence ID" value="KAK7349750.1"/>
    <property type="molecule type" value="Genomic_DNA"/>
</dbReference>
<gene>
    <name evidence="2" type="ORF">VNO77_07385</name>
</gene>
<comment type="caution">
    <text evidence="2">The sequence shown here is derived from an EMBL/GenBank/DDBJ whole genome shotgun (WGS) entry which is preliminary data.</text>
</comment>
<sequence length="159" mass="18459">MVFKFVWKFDSQCLCSLIPRPFFVRLDLNITMDNKIPIGLVEHWCSTKHNLTPKKLKLRANSLLSHCRVHWKKLIIFEVHILRSNFFALLLVSMVYALECRMHQDLPGQGLWGITALAKLSDRSRSLVQPLVLDSLGIIRVLMLATGFLVKIWYRARTV</sequence>
<protein>
    <submittedName>
        <fullName evidence="2">Uncharacterized protein</fullName>
    </submittedName>
</protein>
<evidence type="ECO:0000256" key="1">
    <source>
        <dbReference type="SAM" id="Phobius"/>
    </source>
</evidence>
<feature type="transmembrane region" description="Helical" evidence="1">
    <location>
        <begin position="74"/>
        <end position="98"/>
    </location>
</feature>
<keyword evidence="1" id="KW-0472">Membrane</keyword>
<name>A0AAN9M7K0_CANGL</name>
<proteinExistence type="predicted"/>
<reference evidence="2 3" key="1">
    <citation type="submission" date="2024-01" db="EMBL/GenBank/DDBJ databases">
        <title>The genomes of 5 underutilized Papilionoideae crops provide insights into root nodulation and disease resistanc.</title>
        <authorList>
            <person name="Jiang F."/>
        </authorList>
    </citation>
    <scope>NUCLEOTIDE SEQUENCE [LARGE SCALE GENOMIC DNA]</scope>
    <source>
        <strain evidence="2">LVBAO_FW01</strain>
        <tissue evidence="2">Leaves</tissue>
    </source>
</reference>
<organism evidence="2 3">
    <name type="scientific">Canavalia gladiata</name>
    <name type="common">Sword bean</name>
    <name type="synonym">Dolichos gladiatus</name>
    <dbReference type="NCBI Taxonomy" id="3824"/>
    <lineage>
        <taxon>Eukaryota</taxon>
        <taxon>Viridiplantae</taxon>
        <taxon>Streptophyta</taxon>
        <taxon>Embryophyta</taxon>
        <taxon>Tracheophyta</taxon>
        <taxon>Spermatophyta</taxon>
        <taxon>Magnoliopsida</taxon>
        <taxon>eudicotyledons</taxon>
        <taxon>Gunneridae</taxon>
        <taxon>Pentapetalae</taxon>
        <taxon>rosids</taxon>
        <taxon>fabids</taxon>
        <taxon>Fabales</taxon>
        <taxon>Fabaceae</taxon>
        <taxon>Papilionoideae</taxon>
        <taxon>50 kb inversion clade</taxon>
        <taxon>NPAAA clade</taxon>
        <taxon>indigoferoid/millettioid clade</taxon>
        <taxon>Phaseoleae</taxon>
        <taxon>Canavalia</taxon>
    </lineage>
</organism>
<evidence type="ECO:0000313" key="3">
    <source>
        <dbReference type="Proteomes" id="UP001367508"/>
    </source>
</evidence>
<keyword evidence="3" id="KW-1185">Reference proteome</keyword>
<keyword evidence="1" id="KW-1133">Transmembrane helix</keyword>
<accession>A0AAN9M7K0</accession>
<keyword evidence="1" id="KW-0812">Transmembrane</keyword>
<dbReference type="AlphaFoldDB" id="A0AAN9M7K0"/>
<feature type="transmembrane region" description="Helical" evidence="1">
    <location>
        <begin position="131"/>
        <end position="154"/>
    </location>
</feature>
<evidence type="ECO:0000313" key="2">
    <source>
        <dbReference type="EMBL" id="KAK7349750.1"/>
    </source>
</evidence>
<dbReference type="Proteomes" id="UP001367508">
    <property type="component" value="Unassembled WGS sequence"/>
</dbReference>